<reference evidence="4" key="1">
    <citation type="submission" date="2018-12" db="EMBL/GenBank/DDBJ databases">
        <title>Tengunoibacter tsumagoiensis gen. nov., sp. nov., Dictyobacter kobayashii sp. nov., D. alpinus sp. nov., and D. joshuensis sp. nov. and description of Dictyobacteraceae fam. nov. within the order Ktedonobacterales isolated from Tengu-no-mugimeshi.</title>
        <authorList>
            <person name="Wang C.M."/>
            <person name="Zheng Y."/>
            <person name="Sakai Y."/>
            <person name="Toyoda A."/>
            <person name="Minakuchi Y."/>
            <person name="Abe K."/>
            <person name="Yokota A."/>
            <person name="Yabe S."/>
        </authorList>
    </citation>
    <scope>NUCLEOTIDE SEQUENCE [LARGE SCALE GENOMIC DNA]</scope>
    <source>
        <strain evidence="4">Uno11</strain>
    </source>
</reference>
<evidence type="ECO:0000313" key="4">
    <source>
        <dbReference type="Proteomes" id="UP000287188"/>
    </source>
</evidence>
<keyword evidence="4" id="KW-1185">Reference proteome</keyword>
<sequence length="427" mass="47565">MGKNGKRSTSNATGNLRNGMLSVTVEDITVTLELDPISAEPALNVVGNKGKKLKSLPVRLKKHEEVAHLLDRKREIERQISRIRATLEASMCRGEYFTAREILDLLAHPVLSCLLQQLIIVRDADRSAMGYPCRLEGKGEPQLGLRSYSGNTSAVELTAKDLRLAHPHDLWQTKTWHAWQRECFTVARTQPFKQVFRELYVCTSNETRHGDDALSQRYHGHQVQQRQSHALLGQRGWIVDYEEGVRRTFHAEKLTAIVSFIHGVFTPNEVEGLTVGDVFFLQRDSYKPIALASVPPRVFSETMRDLDLVVSVAHSGGVDPEASTSTVEMRSALASETCTLLGIENVTFKSSHALISGSLSHYSVHLGSASVHRQPGGALCIIPVHAQHRGRIFLPFADNDPKTVITKIITLARDHEIKDPSILEQIL</sequence>
<feature type="domain" description="DUF4132" evidence="1">
    <location>
        <begin position="50"/>
        <end position="237"/>
    </location>
</feature>
<evidence type="ECO:0000259" key="2">
    <source>
        <dbReference type="Pfam" id="PF24879"/>
    </source>
</evidence>
<dbReference type="Proteomes" id="UP000287188">
    <property type="component" value="Unassembled WGS sequence"/>
</dbReference>
<evidence type="ECO:0000313" key="3">
    <source>
        <dbReference type="EMBL" id="GCE16786.1"/>
    </source>
</evidence>
<dbReference type="InterPro" id="IPR025406">
    <property type="entry name" value="DUF4132"/>
</dbReference>
<dbReference type="Pfam" id="PF13569">
    <property type="entry name" value="DUF4132"/>
    <property type="match status" value="1"/>
</dbReference>
<dbReference type="EMBL" id="BIFS01000001">
    <property type="protein sequence ID" value="GCE16786.1"/>
    <property type="molecule type" value="Genomic_DNA"/>
</dbReference>
<accession>A0A402ACH4</accession>
<proteinExistence type="predicted"/>
<dbReference type="AlphaFoldDB" id="A0A402ACH4"/>
<organism evidence="3 4">
    <name type="scientific">Dictyobacter kobayashii</name>
    <dbReference type="NCBI Taxonomy" id="2014872"/>
    <lineage>
        <taxon>Bacteria</taxon>
        <taxon>Bacillati</taxon>
        <taxon>Chloroflexota</taxon>
        <taxon>Ktedonobacteria</taxon>
        <taxon>Ktedonobacterales</taxon>
        <taxon>Dictyobacteraceae</taxon>
        <taxon>Dictyobacter</taxon>
    </lineage>
</organism>
<gene>
    <name evidence="3" type="ORF">KDK_05860</name>
</gene>
<name>A0A402ACH4_9CHLR</name>
<feature type="domain" description="DUF7737" evidence="2">
    <location>
        <begin position="327"/>
        <end position="426"/>
    </location>
</feature>
<evidence type="ECO:0000259" key="1">
    <source>
        <dbReference type="Pfam" id="PF13569"/>
    </source>
</evidence>
<dbReference type="Pfam" id="PF24879">
    <property type="entry name" value="DUF7737"/>
    <property type="match status" value="1"/>
</dbReference>
<protein>
    <submittedName>
        <fullName evidence="3">Uncharacterized protein</fullName>
    </submittedName>
</protein>
<comment type="caution">
    <text evidence="3">The sequence shown here is derived from an EMBL/GenBank/DDBJ whole genome shotgun (WGS) entry which is preliminary data.</text>
</comment>
<dbReference type="InterPro" id="IPR056639">
    <property type="entry name" value="DUF7737"/>
</dbReference>